<proteinExistence type="predicted"/>
<feature type="compositionally biased region" description="Polar residues" evidence="1">
    <location>
        <begin position="166"/>
        <end position="178"/>
    </location>
</feature>
<evidence type="ECO:0000313" key="3">
    <source>
        <dbReference type="Proteomes" id="UP000799424"/>
    </source>
</evidence>
<sequence>MSYSGGRSTRQGSTRHPSHGGGRTSSRPMPPFAVYGRPSSRRPGADAPTSDRNNLAGVDFEPSGRSTRRASSRRDPPFPVEFEPRPGGGDFGPRAEGTRASGPASIRASGPAGPAGSQQSTRFGTLDDGDFVNVGHKPNSASGFVEPPNEGGGGQRSEYGGGSTNGYGQYVNTQQFTQQGGGRSEGGSTRPRGGGDGSGLDYWAGASGLSSGGQEWLARRMGGR</sequence>
<feature type="compositionally biased region" description="Gly residues" evidence="1">
    <location>
        <begin position="150"/>
        <end position="165"/>
    </location>
</feature>
<dbReference type="EMBL" id="MU006225">
    <property type="protein sequence ID" value="KAF2826745.1"/>
    <property type="molecule type" value="Genomic_DNA"/>
</dbReference>
<protein>
    <submittedName>
        <fullName evidence="2">Uncharacterized protein</fullName>
    </submittedName>
</protein>
<name>A0A6A7A2G8_9PLEO</name>
<reference evidence="2" key="1">
    <citation type="journal article" date="2020" name="Stud. Mycol.">
        <title>101 Dothideomycetes genomes: a test case for predicting lifestyles and emergence of pathogens.</title>
        <authorList>
            <person name="Haridas S."/>
            <person name="Albert R."/>
            <person name="Binder M."/>
            <person name="Bloem J."/>
            <person name="Labutti K."/>
            <person name="Salamov A."/>
            <person name="Andreopoulos B."/>
            <person name="Baker S."/>
            <person name="Barry K."/>
            <person name="Bills G."/>
            <person name="Bluhm B."/>
            <person name="Cannon C."/>
            <person name="Castanera R."/>
            <person name="Culley D."/>
            <person name="Daum C."/>
            <person name="Ezra D."/>
            <person name="Gonzalez J."/>
            <person name="Henrissat B."/>
            <person name="Kuo A."/>
            <person name="Liang C."/>
            <person name="Lipzen A."/>
            <person name="Lutzoni F."/>
            <person name="Magnuson J."/>
            <person name="Mondo S."/>
            <person name="Nolan M."/>
            <person name="Ohm R."/>
            <person name="Pangilinan J."/>
            <person name="Park H.-J."/>
            <person name="Ramirez L."/>
            <person name="Alfaro M."/>
            <person name="Sun H."/>
            <person name="Tritt A."/>
            <person name="Yoshinaga Y."/>
            <person name="Zwiers L.-H."/>
            <person name="Turgeon B."/>
            <person name="Goodwin S."/>
            <person name="Spatafora J."/>
            <person name="Crous P."/>
            <person name="Grigoriev I."/>
        </authorList>
    </citation>
    <scope>NUCLEOTIDE SEQUENCE</scope>
    <source>
        <strain evidence="2">CBS 113818</strain>
    </source>
</reference>
<dbReference type="Proteomes" id="UP000799424">
    <property type="component" value="Unassembled WGS sequence"/>
</dbReference>
<feature type="compositionally biased region" description="Polar residues" evidence="1">
    <location>
        <begin position="1"/>
        <end position="15"/>
    </location>
</feature>
<feature type="region of interest" description="Disordered" evidence="1">
    <location>
        <begin position="1"/>
        <end position="224"/>
    </location>
</feature>
<accession>A0A6A7A2G8</accession>
<dbReference type="AlphaFoldDB" id="A0A6A7A2G8"/>
<organism evidence="2 3">
    <name type="scientific">Ophiobolus disseminans</name>
    <dbReference type="NCBI Taxonomy" id="1469910"/>
    <lineage>
        <taxon>Eukaryota</taxon>
        <taxon>Fungi</taxon>
        <taxon>Dikarya</taxon>
        <taxon>Ascomycota</taxon>
        <taxon>Pezizomycotina</taxon>
        <taxon>Dothideomycetes</taxon>
        <taxon>Pleosporomycetidae</taxon>
        <taxon>Pleosporales</taxon>
        <taxon>Pleosporineae</taxon>
        <taxon>Phaeosphaeriaceae</taxon>
        <taxon>Ophiobolus</taxon>
    </lineage>
</organism>
<evidence type="ECO:0000313" key="2">
    <source>
        <dbReference type="EMBL" id="KAF2826745.1"/>
    </source>
</evidence>
<evidence type="ECO:0000256" key="1">
    <source>
        <dbReference type="SAM" id="MobiDB-lite"/>
    </source>
</evidence>
<gene>
    <name evidence="2" type="ORF">CC86DRAFT_416468</name>
</gene>
<keyword evidence="3" id="KW-1185">Reference proteome</keyword>